<dbReference type="CDD" id="cd06121">
    <property type="entry name" value="cupin_YML079wp"/>
    <property type="match status" value="1"/>
</dbReference>
<keyword evidence="3" id="KW-1185">Reference proteome</keyword>
<dbReference type="Gene3D" id="2.60.120.10">
    <property type="entry name" value="Jelly Rolls"/>
    <property type="match status" value="1"/>
</dbReference>
<dbReference type="AlphaFoldDB" id="A0A5B2VFB6"/>
<dbReference type="OrthoDB" id="9798288at2"/>
<dbReference type="SUPFAM" id="SSF51182">
    <property type="entry name" value="RmlC-like cupins"/>
    <property type="match status" value="1"/>
</dbReference>
<dbReference type="InterPro" id="IPR014710">
    <property type="entry name" value="RmlC-like_jellyroll"/>
</dbReference>
<organism evidence="2 3">
    <name type="scientific">Salinarimonas soli</name>
    <dbReference type="NCBI Taxonomy" id="1638099"/>
    <lineage>
        <taxon>Bacteria</taxon>
        <taxon>Pseudomonadati</taxon>
        <taxon>Pseudomonadota</taxon>
        <taxon>Alphaproteobacteria</taxon>
        <taxon>Hyphomicrobiales</taxon>
        <taxon>Salinarimonadaceae</taxon>
        <taxon>Salinarimonas</taxon>
    </lineage>
</organism>
<name>A0A5B2VFB6_9HYPH</name>
<protein>
    <submittedName>
        <fullName evidence="2">Cupin domain-containing protein</fullName>
    </submittedName>
</protein>
<gene>
    <name evidence="2" type="ORF">F0L46_09970</name>
</gene>
<dbReference type="InterPro" id="IPR011051">
    <property type="entry name" value="RmlC_Cupin_sf"/>
</dbReference>
<evidence type="ECO:0000259" key="1">
    <source>
        <dbReference type="Pfam" id="PF06172"/>
    </source>
</evidence>
<dbReference type="PANTHER" id="PTHR33387">
    <property type="entry name" value="RMLC-LIKE JELLY ROLL FOLD PROTEIN"/>
    <property type="match status" value="1"/>
</dbReference>
<comment type="caution">
    <text evidence="2">The sequence shown here is derived from an EMBL/GenBank/DDBJ whole genome shotgun (WGS) entry which is preliminary data.</text>
</comment>
<dbReference type="PANTHER" id="PTHR33387:SF3">
    <property type="entry name" value="DUF985 DOMAIN-CONTAINING PROTEIN"/>
    <property type="match status" value="1"/>
</dbReference>
<dbReference type="InterPro" id="IPR039935">
    <property type="entry name" value="YML079W-like"/>
</dbReference>
<accession>A0A5B2VFB6</accession>
<dbReference type="EMBL" id="VUOA01000019">
    <property type="protein sequence ID" value="KAA2237318.1"/>
    <property type="molecule type" value="Genomic_DNA"/>
</dbReference>
<reference evidence="2 3" key="2">
    <citation type="submission" date="2019-09" db="EMBL/GenBank/DDBJ databases">
        <authorList>
            <person name="Jin C."/>
        </authorList>
    </citation>
    <scope>NUCLEOTIDE SEQUENCE [LARGE SCALE GENOMIC DNA]</scope>
    <source>
        <strain evidence="2 3">BN140002</strain>
    </source>
</reference>
<sequence>MTPRQPLDAAAVIRLLDLKAHPEGGFYRETFRDGREGADGRAASTAIYYLLGVGETSEWHRVDAAEVWHFYAGAPLVVTMSPNGHDAESHHLGPDLASGQRPQIVVPAGWWQTATSLGAWTLVGCTVAPGFEFKGFELAPPDWRPMPRPRGGA</sequence>
<dbReference type="InterPro" id="IPR009327">
    <property type="entry name" value="Cupin_DUF985"/>
</dbReference>
<dbReference type="Pfam" id="PF06172">
    <property type="entry name" value="Cupin_5"/>
    <property type="match status" value="1"/>
</dbReference>
<dbReference type="Proteomes" id="UP000323142">
    <property type="component" value="Unassembled WGS sequence"/>
</dbReference>
<proteinExistence type="predicted"/>
<evidence type="ECO:0000313" key="3">
    <source>
        <dbReference type="Proteomes" id="UP000323142"/>
    </source>
</evidence>
<feature type="domain" description="DUF985" evidence="1">
    <location>
        <begin position="11"/>
        <end position="139"/>
    </location>
</feature>
<reference evidence="2 3" key="1">
    <citation type="submission" date="2019-09" db="EMBL/GenBank/DDBJ databases">
        <title>Salinarimonas rosea gen. nov., sp. nov., a new member of the a-2 subgroup of the Proteobacteria.</title>
        <authorList>
            <person name="Liu J."/>
        </authorList>
    </citation>
    <scope>NUCLEOTIDE SEQUENCE [LARGE SCALE GENOMIC DNA]</scope>
    <source>
        <strain evidence="2 3">BN140002</strain>
    </source>
</reference>
<evidence type="ECO:0000313" key="2">
    <source>
        <dbReference type="EMBL" id="KAA2237318.1"/>
    </source>
</evidence>
<dbReference type="RefSeq" id="WP_149817011.1">
    <property type="nucleotide sequence ID" value="NZ_VUOA01000019.1"/>
</dbReference>